<keyword evidence="4 6" id="KW-0732">Signal</keyword>
<dbReference type="GO" id="GO:0030288">
    <property type="term" value="C:outer membrane-bounded periplasmic space"/>
    <property type="evidence" value="ECO:0007669"/>
    <property type="project" value="UniProtKB-ARBA"/>
</dbReference>
<comment type="subcellular location">
    <subcellularLocation>
        <location evidence="1">Cell envelope</location>
    </subcellularLocation>
</comment>
<dbReference type="GO" id="GO:0043190">
    <property type="term" value="C:ATP-binding cassette (ABC) transporter complex"/>
    <property type="evidence" value="ECO:0007669"/>
    <property type="project" value="InterPro"/>
</dbReference>
<dbReference type="PANTHER" id="PTHR30290">
    <property type="entry name" value="PERIPLASMIC BINDING COMPONENT OF ABC TRANSPORTER"/>
    <property type="match status" value="1"/>
</dbReference>
<dbReference type="GO" id="GO:1904680">
    <property type="term" value="F:peptide transmembrane transporter activity"/>
    <property type="evidence" value="ECO:0007669"/>
    <property type="project" value="TreeGrafter"/>
</dbReference>
<feature type="signal peptide" evidence="6">
    <location>
        <begin position="1"/>
        <end position="20"/>
    </location>
</feature>
<sequence length="545" mass="61065">MKFKKIILSVTLGLAAIALAACGNNNASGKTDKQTLNLSAPAPLDTIDISKATGYGQTGNVFESFYRLGKDGKVTPGLAKSSSVSADGKTWTFKLRNTKWSNGDPITAQDFVYSWRRTLDPKTKSSYAYMFDNVVNATAINEGKTSPDKLGIEAPDKKTVVVHLDKPVAYFKVLMAYPLFGPQNQKVAEKYGKKYATKSQYMVYSGPFKIVDWNGTGNKWAFVKNNQYWDKDVVKLNKINYRVVANTTTGYELYQQGKLDMTQLSNQQVKNFKNNKNLKKYPYSYVAWLEYNFQDPNALNKKALNNKNIRLALSLAVDRKTLTKKVLGDGSDTPQGFVPSKLAYNPKTGKDFAQEQKVNNTVDYNVKLAKQYWKKGMQEIGAKKLTLTILAANDANGNQEVTQYLQSQYSSVLPGLTVKIESIPGNSAADKARKGDFDIFLAGWGGDFNDPYTFMQIPETNTPYNRGKYSNSEYDALIEKAENADANNPEQRWNDLVKAAQIFNTDQGITPLYEQTNAFMQRSNVKGIIHNTAGTQWNYKYAYMK</sequence>
<dbReference type="FunFam" id="3.10.105.10:FF:000001">
    <property type="entry name" value="Oligopeptide ABC transporter, oligopeptide-binding protein"/>
    <property type="match status" value="1"/>
</dbReference>
<evidence type="ECO:0000256" key="4">
    <source>
        <dbReference type="ARBA" id="ARBA00022729"/>
    </source>
</evidence>
<dbReference type="InterPro" id="IPR039424">
    <property type="entry name" value="SBP_5"/>
</dbReference>
<protein>
    <submittedName>
        <fullName evidence="8">Peptide ABC transporter substrate-binding protein</fullName>
    </submittedName>
</protein>
<dbReference type="Gene3D" id="3.90.76.10">
    <property type="entry name" value="Dipeptide-binding Protein, Domain 1"/>
    <property type="match status" value="1"/>
</dbReference>
<evidence type="ECO:0000256" key="5">
    <source>
        <dbReference type="ARBA" id="ARBA00022856"/>
    </source>
</evidence>
<keyword evidence="5" id="KW-0571">Peptide transport</keyword>
<feature type="domain" description="Solute-binding protein family 5" evidence="7">
    <location>
        <begin position="73"/>
        <end position="462"/>
    </location>
</feature>
<reference evidence="8 9" key="1">
    <citation type="submission" date="2020-01" db="EMBL/GenBank/DDBJ databases">
        <title>Complete and circular genome sequences of six lactobacillus isolates from horses.</title>
        <authorList>
            <person name="Hassan H.M."/>
        </authorList>
    </citation>
    <scope>NUCLEOTIDE SEQUENCE [LARGE SCALE GENOMIC DNA]</scope>
    <source>
        <strain evidence="8 9">1A</strain>
    </source>
</reference>
<dbReference type="AlphaFoldDB" id="A0A7H9EN90"/>
<evidence type="ECO:0000256" key="1">
    <source>
        <dbReference type="ARBA" id="ARBA00004196"/>
    </source>
</evidence>
<dbReference type="CDD" id="cd08504">
    <property type="entry name" value="PBP2_OppA"/>
    <property type="match status" value="1"/>
</dbReference>
<gene>
    <name evidence="8" type="ORF">GTO87_08810</name>
</gene>
<proteinExistence type="inferred from homology"/>
<dbReference type="PIRSF" id="PIRSF002741">
    <property type="entry name" value="MppA"/>
    <property type="match status" value="1"/>
</dbReference>
<dbReference type="PANTHER" id="PTHR30290:SF10">
    <property type="entry name" value="PERIPLASMIC OLIGOPEPTIDE-BINDING PROTEIN-RELATED"/>
    <property type="match status" value="1"/>
</dbReference>
<name>A0A7H9EN90_9LACO</name>
<dbReference type="SUPFAM" id="SSF53850">
    <property type="entry name" value="Periplasmic binding protein-like II"/>
    <property type="match status" value="1"/>
</dbReference>
<keyword evidence="3" id="KW-0813">Transport</keyword>
<dbReference type="PROSITE" id="PS51257">
    <property type="entry name" value="PROKAR_LIPOPROTEIN"/>
    <property type="match status" value="1"/>
</dbReference>
<dbReference type="GO" id="GO:0015833">
    <property type="term" value="P:peptide transport"/>
    <property type="evidence" value="ECO:0007669"/>
    <property type="project" value="UniProtKB-KW"/>
</dbReference>
<dbReference type="FunFam" id="3.90.76.10:FF:000001">
    <property type="entry name" value="Oligopeptide ABC transporter substrate-binding protein"/>
    <property type="match status" value="1"/>
</dbReference>
<comment type="similarity">
    <text evidence="2">Belongs to the bacterial solute-binding protein 5 family.</text>
</comment>
<evidence type="ECO:0000256" key="6">
    <source>
        <dbReference type="SAM" id="SignalP"/>
    </source>
</evidence>
<dbReference type="Pfam" id="PF00496">
    <property type="entry name" value="SBP_bac_5"/>
    <property type="match status" value="1"/>
</dbReference>
<evidence type="ECO:0000313" key="8">
    <source>
        <dbReference type="EMBL" id="QLL78675.1"/>
    </source>
</evidence>
<dbReference type="Gene3D" id="3.10.105.10">
    <property type="entry name" value="Dipeptide-binding Protein, Domain 3"/>
    <property type="match status" value="1"/>
</dbReference>
<dbReference type="KEGG" id="lsw:GTO87_08810"/>
<organism evidence="8 9">
    <name type="scientific">Ligilactobacillus saerimneri</name>
    <dbReference type="NCBI Taxonomy" id="228229"/>
    <lineage>
        <taxon>Bacteria</taxon>
        <taxon>Bacillati</taxon>
        <taxon>Bacillota</taxon>
        <taxon>Bacilli</taxon>
        <taxon>Lactobacillales</taxon>
        <taxon>Lactobacillaceae</taxon>
        <taxon>Ligilactobacillus</taxon>
    </lineage>
</organism>
<evidence type="ECO:0000259" key="7">
    <source>
        <dbReference type="Pfam" id="PF00496"/>
    </source>
</evidence>
<evidence type="ECO:0000313" key="9">
    <source>
        <dbReference type="Proteomes" id="UP000510886"/>
    </source>
</evidence>
<evidence type="ECO:0000256" key="2">
    <source>
        <dbReference type="ARBA" id="ARBA00005695"/>
    </source>
</evidence>
<keyword evidence="5" id="KW-0653">Protein transport</keyword>
<evidence type="ECO:0000256" key="3">
    <source>
        <dbReference type="ARBA" id="ARBA00022448"/>
    </source>
</evidence>
<accession>A0A7H9EN90</accession>
<dbReference type="InterPro" id="IPR000914">
    <property type="entry name" value="SBP_5_dom"/>
</dbReference>
<feature type="chain" id="PRO_5039345905" evidence="6">
    <location>
        <begin position="21"/>
        <end position="545"/>
    </location>
</feature>
<dbReference type="RefSeq" id="WP_238333828.1">
    <property type="nucleotide sequence ID" value="NZ_CP047418.1"/>
</dbReference>
<dbReference type="EMBL" id="CP047418">
    <property type="protein sequence ID" value="QLL78675.1"/>
    <property type="molecule type" value="Genomic_DNA"/>
</dbReference>
<dbReference type="InterPro" id="IPR030678">
    <property type="entry name" value="Peptide/Ni-bd"/>
</dbReference>
<dbReference type="Proteomes" id="UP000510886">
    <property type="component" value="Chromosome"/>
</dbReference>
<dbReference type="Gene3D" id="3.40.190.10">
    <property type="entry name" value="Periplasmic binding protein-like II"/>
    <property type="match status" value="1"/>
</dbReference>